<dbReference type="AlphaFoldDB" id="B5YBE8"/>
<sequence>MFEFLKRNFEFVKKILETPWESPKRALKYFYFPRKRGEVYREYPKSVLFSRVPECSPKASPETLKNFHEVKK</sequence>
<reference evidence="1 2" key="1">
    <citation type="journal article" date="2014" name="Genome Announc.">
        <title>Complete Genome Sequence of the Extreme Thermophile Dictyoglomus thermophilum H-6-12.</title>
        <authorList>
            <person name="Coil D.A."/>
            <person name="Badger J.H."/>
            <person name="Forberger H.C."/>
            <person name="Riggs F."/>
            <person name="Madupu R."/>
            <person name="Fedorova N."/>
            <person name="Ward N."/>
            <person name="Robb F.T."/>
            <person name="Eisen J.A."/>
        </authorList>
    </citation>
    <scope>NUCLEOTIDE SEQUENCE [LARGE SCALE GENOMIC DNA]</scope>
    <source>
        <strain evidence="2">ATCC 35947 / DSM 3960 / H-6-12</strain>
    </source>
</reference>
<accession>B5YBE8</accession>
<evidence type="ECO:0000313" key="2">
    <source>
        <dbReference type="Proteomes" id="UP000001733"/>
    </source>
</evidence>
<dbReference type="STRING" id="309799.DICTH_0129"/>
<organism evidence="1 2">
    <name type="scientific">Dictyoglomus thermophilum (strain ATCC 35947 / DSM 3960 / H-6-12)</name>
    <dbReference type="NCBI Taxonomy" id="309799"/>
    <lineage>
        <taxon>Bacteria</taxon>
        <taxon>Pseudomonadati</taxon>
        <taxon>Dictyoglomota</taxon>
        <taxon>Dictyoglomia</taxon>
        <taxon>Dictyoglomales</taxon>
        <taxon>Dictyoglomaceae</taxon>
        <taxon>Dictyoglomus</taxon>
    </lineage>
</organism>
<dbReference type="PaxDb" id="309799-DICTH_0129"/>
<name>B5YBE8_DICT6</name>
<dbReference type="HOGENOM" id="CLU_2715903_0_0_0"/>
<protein>
    <submittedName>
        <fullName evidence="1">Uncharacterized protein</fullName>
    </submittedName>
</protein>
<dbReference type="KEGG" id="dth:DICTH_0129"/>
<proteinExistence type="predicted"/>
<keyword evidence="2" id="KW-1185">Reference proteome</keyword>
<gene>
    <name evidence="1" type="ordered locus">DICTH_0129</name>
</gene>
<dbReference type="EMBL" id="CP001146">
    <property type="protein sequence ID" value="ACI19701.1"/>
    <property type="molecule type" value="Genomic_DNA"/>
</dbReference>
<dbReference type="Proteomes" id="UP000001733">
    <property type="component" value="Chromosome"/>
</dbReference>
<evidence type="ECO:0000313" key="1">
    <source>
        <dbReference type="EMBL" id="ACI19701.1"/>
    </source>
</evidence>